<evidence type="ECO:0000313" key="3">
    <source>
        <dbReference type="EMBL" id="SFH80331.1"/>
    </source>
</evidence>
<dbReference type="AlphaFoldDB" id="A0A1I3D1I1"/>
<accession>A0A1I3D1I1</accession>
<evidence type="ECO:0000259" key="2">
    <source>
        <dbReference type="Pfam" id="PF07833"/>
    </source>
</evidence>
<dbReference type="InterPro" id="IPR012854">
    <property type="entry name" value="Cu_amine_oxidase-like_N"/>
</dbReference>
<organism evidence="3 4">
    <name type="scientific">Tindallia magadiensis</name>
    <dbReference type="NCBI Taxonomy" id="69895"/>
    <lineage>
        <taxon>Bacteria</taxon>
        <taxon>Bacillati</taxon>
        <taxon>Bacillota</taxon>
        <taxon>Clostridia</taxon>
        <taxon>Peptostreptococcales</taxon>
        <taxon>Tindalliaceae</taxon>
        <taxon>Tindallia</taxon>
    </lineage>
</organism>
<keyword evidence="4" id="KW-1185">Reference proteome</keyword>
<dbReference type="InterPro" id="IPR036582">
    <property type="entry name" value="Mao_N_sf"/>
</dbReference>
<dbReference type="OrthoDB" id="2023214at2"/>
<dbReference type="Gene3D" id="3.30.457.10">
    <property type="entry name" value="Copper amine oxidase-like, N-terminal domain"/>
    <property type="match status" value="2"/>
</dbReference>
<gene>
    <name evidence="3" type="ORF">SAMN05192551_103102</name>
</gene>
<protein>
    <submittedName>
        <fullName evidence="3">Copper amine oxidase N-terminal domain-containing protein</fullName>
    </submittedName>
</protein>
<dbReference type="EMBL" id="FOQA01000003">
    <property type="protein sequence ID" value="SFH80331.1"/>
    <property type="molecule type" value="Genomic_DNA"/>
</dbReference>
<dbReference type="STRING" id="69895.SAMN05192551_103102"/>
<feature type="signal peptide" evidence="1">
    <location>
        <begin position="1"/>
        <end position="25"/>
    </location>
</feature>
<sequence>MRKRIALILAVAMLFSVIMPMSVSAASDNSITRTPTVDDDADFRYGDNNLPVLRIDEDDAAEFVNDSGENETQVFRLNLTNADWVFGGANGIDNRTALEAFNEAANSANSADWSVKATRRTDTSITVEAKYLGSTTRNYEARLRIPMLTEMDSEGEARVTIDPMNSRLTGGTYTFAIVTDGETTAFVDDVEDISRGRNQTGGTIIIDETTAGALSADAGVTRHGFRLRLPNNFEWNSNTEVNFQNLDVSNDTVEITNNGRDYIVRFDVDSADDVRGSITVDTRVNVTRDANFGEVSVNMTGYGDVSNASNLIIADYLDYGIAFDVEDDGEKEFFAGRLYDNNDDEYEIEFTIEETVDNSFISGRDIDFVLPDWVWILDIELDDDASGNDDAISMDREGENGFSYEVQPGDEELTFNLKFTVNGNAPFADSESIWIEMSGAGIDEARFDLGIAKKPVTVEIAEQEKALSIGTMKQDAPEILVSETEAGALIEGEMLRLQLRETYGGSIRVDSFDVEVVEGDIELTDDDTYASGRGMEVEIDVESTEASTLRFYNIKLDVDRSAPMGDYQIDVVGPAVVENILSDGDLVGRADEYEYSFTWDRDDNDPLRGMDSESELLELILGGRGADFSGRVYRADYVSVGTPIDLQEDVTRERVTMTVGQTTYMVGDEQMTMDAAPFVQDGRLMVPVAHVARALGVSRNAVVWDGDARTVTIYADKVMQMEIGSRTMLVNGVPSDMGAAASIVSDRTFVPVSRFARALGIDYTWDAAAQTVTFHEEE</sequence>
<dbReference type="Proteomes" id="UP000199287">
    <property type="component" value="Unassembled WGS sequence"/>
</dbReference>
<name>A0A1I3D1I1_9FIRM</name>
<feature type="chain" id="PRO_5038973128" evidence="1">
    <location>
        <begin position="26"/>
        <end position="778"/>
    </location>
</feature>
<dbReference type="Pfam" id="PF07833">
    <property type="entry name" value="Cu_amine_oxidN1"/>
    <property type="match status" value="1"/>
</dbReference>
<keyword evidence="1" id="KW-0732">Signal</keyword>
<proteinExistence type="predicted"/>
<evidence type="ECO:0000256" key="1">
    <source>
        <dbReference type="SAM" id="SignalP"/>
    </source>
</evidence>
<feature type="domain" description="Copper amine oxidase-like N-terminal" evidence="2">
    <location>
        <begin position="666"/>
        <end position="773"/>
    </location>
</feature>
<reference evidence="4" key="1">
    <citation type="submission" date="2016-10" db="EMBL/GenBank/DDBJ databases">
        <authorList>
            <person name="Varghese N."/>
            <person name="Submissions S."/>
        </authorList>
    </citation>
    <scope>NUCLEOTIDE SEQUENCE [LARGE SCALE GENOMIC DNA]</scope>
    <source>
        <strain evidence="4">Z-7934</strain>
    </source>
</reference>
<dbReference type="SUPFAM" id="SSF55383">
    <property type="entry name" value="Copper amine oxidase, domain N"/>
    <property type="match status" value="2"/>
</dbReference>
<evidence type="ECO:0000313" key="4">
    <source>
        <dbReference type="Proteomes" id="UP000199287"/>
    </source>
</evidence>